<dbReference type="CDD" id="cd22191">
    <property type="entry name" value="DPBB_RlpA_EXP_N-like"/>
    <property type="match status" value="1"/>
</dbReference>
<dbReference type="SUPFAM" id="SSF50685">
    <property type="entry name" value="Barwin-like endoglucanases"/>
    <property type="match status" value="1"/>
</dbReference>
<organism evidence="3 4">
    <name type="scientific">Cutaneotrichosporon spelunceum</name>
    <dbReference type="NCBI Taxonomy" id="1672016"/>
    <lineage>
        <taxon>Eukaryota</taxon>
        <taxon>Fungi</taxon>
        <taxon>Dikarya</taxon>
        <taxon>Basidiomycota</taxon>
        <taxon>Agaricomycotina</taxon>
        <taxon>Tremellomycetes</taxon>
        <taxon>Trichosporonales</taxon>
        <taxon>Trichosporonaceae</taxon>
        <taxon>Cutaneotrichosporon</taxon>
    </lineage>
</organism>
<feature type="compositionally biased region" description="Basic residues" evidence="1">
    <location>
        <begin position="57"/>
        <end position="68"/>
    </location>
</feature>
<name>A0AAD3TU51_9TREE</name>
<reference evidence="3" key="1">
    <citation type="journal article" date="2023" name="BMC Genomics">
        <title>Chromosome-level genome assemblies of Cutaneotrichosporon spp. (Trichosporonales, Basidiomycota) reveal imbalanced evolution between nucleotide sequences and chromosome synteny.</title>
        <authorList>
            <person name="Kobayashi Y."/>
            <person name="Kayamori A."/>
            <person name="Aoki K."/>
            <person name="Shiwa Y."/>
            <person name="Matsutani M."/>
            <person name="Fujita N."/>
            <person name="Sugita T."/>
            <person name="Iwasaki W."/>
            <person name="Tanaka N."/>
            <person name="Takashima M."/>
        </authorList>
    </citation>
    <scope>NUCLEOTIDE SEQUENCE</scope>
    <source>
        <strain evidence="3">HIS016</strain>
    </source>
</reference>
<feature type="chain" id="PRO_5041923722" description="RlpA-like protein double-psi beta-barrel domain-containing protein" evidence="2">
    <location>
        <begin position="17"/>
        <end position="284"/>
    </location>
</feature>
<evidence type="ECO:0000313" key="3">
    <source>
        <dbReference type="EMBL" id="GMK56530.1"/>
    </source>
</evidence>
<feature type="compositionally biased region" description="Pro residues" evidence="1">
    <location>
        <begin position="148"/>
        <end position="160"/>
    </location>
</feature>
<dbReference type="AlphaFoldDB" id="A0AAD3TU51"/>
<sequence>MRTTALLALLSIVALAEHVAPRGAVGSPAPVHAHPRNRSAAERWNHARKRDSEHLGGGKKKCRPRHKPKPEGEGDEPVKDEGQQGGDSQTPDHPPKTESKPSATDTPAPAGQTTSPEQATPSSEQQPSSSEQSSSALPIQSPSGDKLPFPPPPPFPPPFLSPGGKKHTAVRTTWYDPPASSQPGACGRDHTKDDWIIAVRQDFFDHFPGAVRGNSYANPLCGKKVLLEYQGLTAEVAIEDSCAHGCQNYHDIDLTPAVFKFFHANSPTPENTGELEGLTWTILD</sequence>
<evidence type="ECO:0000256" key="1">
    <source>
        <dbReference type="SAM" id="MobiDB-lite"/>
    </source>
</evidence>
<dbReference type="Gene3D" id="2.40.40.10">
    <property type="entry name" value="RlpA-like domain"/>
    <property type="match status" value="1"/>
</dbReference>
<dbReference type="EMBL" id="BTCM01000003">
    <property type="protein sequence ID" value="GMK56530.1"/>
    <property type="molecule type" value="Genomic_DNA"/>
</dbReference>
<feature type="compositionally biased region" description="Low complexity" evidence="1">
    <location>
        <begin position="115"/>
        <end position="147"/>
    </location>
</feature>
<evidence type="ECO:0000313" key="4">
    <source>
        <dbReference type="Proteomes" id="UP001222932"/>
    </source>
</evidence>
<gene>
    <name evidence="3" type="primary">DAG7</name>
    <name evidence="3" type="ORF">CspeluHIS016_0303700</name>
</gene>
<proteinExistence type="predicted"/>
<accession>A0AAD3TU51</accession>
<feature type="compositionally biased region" description="Basic and acidic residues" evidence="1">
    <location>
        <begin position="69"/>
        <end position="82"/>
    </location>
</feature>
<feature type="signal peptide" evidence="2">
    <location>
        <begin position="1"/>
        <end position="16"/>
    </location>
</feature>
<evidence type="ECO:0008006" key="5">
    <source>
        <dbReference type="Google" id="ProtNLM"/>
    </source>
</evidence>
<comment type="caution">
    <text evidence="3">The sequence shown here is derived from an EMBL/GenBank/DDBJ whole genome shotgun (WGS) entry which is preliminary data.</text>
</comment>
<reference evidence="3" key="2">
    <citation type="submission" date="2023-06" db="EMBL/GenBank/DDBJ databases">
        <authorList>
            <person name="Kobayashi Y."/>
            <person name="Kayamori A."/>
            <person name="Aoki K."/>
            <person name="Shiwa Y."/>
            <person name="Fujita N."/>
            <person name="Sugita T."/>
            <person name="Iwasaki W."/>
            <person name="Tanaka N."/>
            <person name="Takashima M."/>
        </authorList>
    </citation>
    <scope>NUCLEOTIDE SEQUENCE</scope>
    <source>
        <strain evidence="3">HIS016</strain>
    </source>
</reference>
<keyword evidence="4" id="KW-1185">Reference proteome</keyword>
<keyword evidence="2" id="KW-0732">Signal</keyword>
<protein>
    <recommendedName>
        <fullName evidence="5">RlpA-like protein double-psi beta-barrel domain-containing protein</fullName>
    </recommendedName>
</protein>
<dbReference type="Proteomes" id="UP001222932">
    <property type="component" value="Unassembled WGS sequence"/>
</dbReference>
<dbReference type="InterPro" id="IPR036908">
    <property type="entry name" value="RlpA-like_sf"/>
</dbReference>
<evidence type="ECO:0000256" key="2">
    <source>
        <dbReference type="SAM" id="SignalP"/>
    </source>
</evidence>
<feature type="compositionally biased region" description="Basic and acidic residues" evidence="1">
    <location>
        <begin position="39"/>
        <end position="56"/>
    </location>
</feature>
<feature type="region of interest" description="Disordered" evidence="1">
    <location>
        <begin position="23"/>
        <end position="188"/>
    </location>
</feature>